<dbReference type="PANTHER" id="PTHR24103">
    <property type="entry name" value="E3 UBIQUITIN-PROTEIN LIGASE TRIM"/>
    <property type="match status" value="1"/>
</dbReference>
<comment type="caution">
    <text evidence="2">The sequence shown here is derived from an EMBL/GenBank/DDBJ whole genome shotgun (WGS) entry which is preliminary data.</text>
</comment>
<dbReference type="Gene3D" id="2.60.120.920">
    <property type="match status" value="1"/>
</dbReference>
<reference evidence="2 4" key="1">
    <citation type="submission" date="2018-03" db="EMBL/GenBank/DDBJ databases">
        <title>Draft genome sequence of Rohu Carp (Labeo rohita).</title>
        <authorList>
            <person name="Das P."/>
            <person name="Kushwaha B."/>
            <person name="Joshi C.G."/>
            <person name="Kumar D."/>
            <person name="Nagpure N.S."/>
            <person name="Sahoo L."/>
            <person name="Das S.P."/>
            <person name="Bit A."/>
            <person name="Patnaik S."/>
            <person name="Meher P.K."/>
            <person name="Jayasankar P."/>
            <person name="Koringa P.G."/>
            <person name="Patel N.V."/>
            <person name="Hinsu A.T."/>
            <person name="Kumar R."/>
            <person name="Pandey M."/>
            <person name="Agarwal S."/>
            <person name="Srivastava S."/>
            <person name="Singh M."/>
            <person name="Iquebal M.A."/>
            <person name="Jaiswal S."/>
            <person name="Angadi U.B."/>
            <person name="Kumar N."/>
            <person name="Raza M."/>
            <person name="Shah T.M."/>
            <person name="Rai A."/>
            <person name="Jena J.K."/>
        </authorList>
    </citation>
    <scope>NUCLEOTIDE SEQUENCE [LARGE SCALE GENOMIC DNA]</scope>
    <source>
        <strain evidence="2">DASCIFA01</strain>
        <tissue evidence="2">Testis</tissue>
    </source>
</reference>
<dbReference type="PROSITE" id="PS50188">
    <property type="entry name" value="B302_SPRY"/>
    <property type="match status" value="1"/>
</dbReference>
<dbReference type="InterPro" id="IPR050143">
    <property type="entry name" value="TRIM/RBCC"/>
</dbReference>
<accession>A0A498MGT1</accession>
<evidence type="ECO:0000313" key="4">
    <source>
        <dbReference type="Proteomes" id="UP000290572"/>
    </source>
</evidence>
<proteinExistence type="predicted"/>
<dbReference type="AlphaFoldDB" id="A0A498MGT1"/>
<sequence>MLSGNNSTIEGKLKEALRPAEKSLLSLLNATSQESKISKYIQSQSQMTERSIRMEFEKLHHFLSKEEQRRIAALNEEESEKGEKMERVIQERILLLSDKIREVEERMEDDDINFLKNYHSIMNRTKSTLPDQELSSDSLIDVSKHLGNLKYQVWENMKDICPYYPVILNPSITQPDFSVSDDLTSVTSSLHKQNKPNAVPLHRKHMVLGSVGYGEHVYTWDIEVGNSRHWTLGVCLRSVERSVVQPLTPENGYWGLKRDGDSYKLLTTGNSKLNMKEAKAFTQECAVPSYVFFIGTHDMKCVRSRCRTEYVV</sequence>
<dbReference type="InterPro" id="IPR043136">
    <property type="entry name" value="B30.2/SPRY_sf"/>
</dbReference>
<dbReference type="STRING" id="84645.A0A498MGT1"/>
<organism evidence="2 4">
    <name type="scientific">Labeo rohita</name>
    <name type="common">Indian major carp</name>
    <name type="synonym">Cyprinus rohita</name>
    <dbReference type="NCBI Taxonomy" id="84645"/>
    <lineage>
        <taxon>Eukaryota</taxon>
        <taxon>Metazoa</taxon>
        <taxon>Chordata</taxon>
        <taxon>Craniata</taxon>
        <taxon>Vertebrata</taxon>
        <taxon>Euteleostomi</taxon>
        <taxon>Actinopterygii</taxon>
        <taxon>Neopterygii</taxon>
        <taxon>Teleostei</taxon>
        <taxon>Ostariophysi</taxon>
        <taxon>Cypriniformes</taxon>
        <taxon>Cyprinidae</taxon>
        <taxon>Labeoninae</taxon>
        <taxon>Labeonini</taxon>
        <taxon>Labeo</taxon>
    </lineage>
</organism>
<evidence type="ECO:0000259" key="1">
    <source>
        <dbReference type="PROSITE" id="PS50188"/>
    </source>
</evidence>
<dbReference type="Proteomes" id="UP000290572">
    <property type="component" value="Unassembled WGS sequence"/>
</dbReference>
<evidence type="ECO:0000313" key="3">
    <source>
        <dbReference type="EMBL" id="RXN37283.1"/>
    </source>
</evidence>
<keyword evidence="4" id="KW-1185">Reference proteome</keyword>
<name>A0A498MGT1_LABRO</name>
<dbReference type="SUPFAM" id="SSF49899">
    <property type="entry name" value="Concanavalin A-like lectins/glucanases"/>
    <property type="match status" value="1"/>
</dbReference>
<feature type="domain" description="B30.2/SPRY" evidence="1">
    <location>
        <begin position="146"/>
        <end position="312"/>
    </location>
</feature>
<protein>
    <submittedName>
        <fullName evidence="2">Nuclear factor brain-like protein</fullName>
    </submittedName>
</protein>
<dbReference type="EMBL" id="QBIY01006042">
    <property type="protein sequence ID" value="RXN37283.1"/>
    <property type="molecule type" value="Genomic_DNA"/>
</dbReference>
<dbReference type="EMBL" id="QBIY01012644">
    <property type="protein sequence ID" value="RXN20458.1"/>
    <property type="molecule type" value="Genomic_DNA"/>
</dbReference>
<dbReference type="InterPro" id="IPR001870">
    <property type="entry name" value="B30.2/SPRY"/>
</dbReference>
<gene>
    <name evidence="3" type="ORF">ROHU_014009</name>
    <name evidence="2" type="ORF">ROHU_025008</name>
</gene>
<dbReference type="InterPro" id="IPR013320">
    <property type="entry name" value="ConA-like_dom_sf"/>
</dbReference>
<evidence type="ECO:0000313" key="2">
    <source>
        <dbReference type="EMBL" id="RXN20458.1"/>
    </source>
</evidence>